<proteinExistence type="predicted"/>
<accession>A0A345ZU57</accession>
<protein>
    <submittedName>
        <fullName evidence="2">NADH:ubiquinone oxidoreductase subunit NDUFA12</fullName>
    </submittedName>
</protein>
<evidence type="ECO:0000256" key="1">
    <source>
        <dbReference type="SAM" id="MobiDB-lite"/>
    </source>
</evidence>
<dbReference type="GO" id="GO:0045271">
    <property type="term" value="C:respiratory chain complex I"/>
    <property type="evidence" value="ECO:0007669"/>
    <property type="project" value="InterPro"/>
</dbReference>
<dbReference type="PANTHER" id="PTHR12910">
    <property type="entry name" value="NADH-UBIQUINONE OXIDOREDUCTASE SUBUNIT B17.2"/>
    <property type="match status" value="1"/>
</dbReference>
<dbReference type="Pfam" id="PF05071">
    <property type="entry name" value="NDUFA12"/>
    <property type="match status" value="1"/>
</dbReference>
<dbReference type="NCBIfam" id="NF006040">
    <property type="entry name" value="PRK08183.1"/>
    <property type="match status" value="1"/>
</dbReference>
<gene>
    <name evidence="2" type="ORF">DW352_07960</name>
</gene>
<dbReference type="EMBL" id="CP031417">
    <property type="protein sequence ID" value="AXK80454.1"/>
    <property type="molecule type" value="Genomic_DNA"/>
</dbReference>
<reference evidence="2 3" key="1">
    <citation type="submission" date="2018-07" db="EMBL/GenBank/DDBJ databases">
        <authorList>
            <person name="Quirk P.G."/>
            <person name="Krulwich T.A."/>
        </authorList>
    </citation>
    <scope>NUCLEOTIDE SEQUENCE [LARGE SCALE GENOMIC DNA]</scope>
    <source>
        <strain evidence="2 3">CC-BB4</strain>
    </source>
</reference>
<feature type="region of interest" description="Disordered" evidence="1">
    <location>
        <begin position="85"/>
        <end position="136"/>
    </location>
</feature>
<dbReference type="RefSeq" id="WP_115690120.1">
    <property type="nucleotide sequence ID" value="NZ_CP031417.1"/>
</dbReference>
<organism evidence="2 3">
    <name type="scientific">Pseudolabrys taiwanensis</name>
    <dbReference type="NCBI Taxonomy" id="331696"/>
    <lineage>
        <taxon>Bacteria</taxon>
        <taxon>Pseudomonadati</taxon>
        <taxon>Pseudomonadota</taxon>
        <taxon>Alphaproteobacteria</taxon>
        <taxon>Hyphomicrobiales</taxon>
        <taxon>Xanthobacteraceae</taxon>
        <taxon>Pseudolabrys</taxon>
    </lineage>
</organism>
<name>A0A345ZU57_9HYPH</name>
<evidence type="ECO:0000313" key="2">
    <source>
        <dbReference type="EMBL" id="AXK80454.1"/>
    </source>
</evidence>
<keyword evidence="2" id="KW-0830">Ubiquinone</keyword>
<dbReference type="OrthoDB" id="9795340at2"/>
<keyword evidence="3" id="KW-1185">Reference proteome</keyword>
<evidence type="ECO:0000313" key="3">
    <source>
        <dbReference type="Proteomes" id="UP000254889"/>
    </source>
</evidence>
<dbReference type="Proteomes" id="UP000254889">
    <property type="component" value="Chromosome"/>
</dbReference>
<dbReference type="PANTHER" id="PTHR12910:SF2">
    <property type="entry name" value="NADH DEHYDROGENASE [UBIQUINONE] 1 ALPHA SUBCOMPLEX SUBUNIT 12"/>
    <property type="match status" value="1"/>
</dbReference>
<dbReference type="GO" id="GO:0006979">
    <property type="term" value="P:response to oxidative stress"/>
    <property type="evidence" value="ECO:0007669"/>
    <property type="project" value="TreeGrafter"/>
</dbReference>
<dbReference type="InterPro" id="IPR007763">
    <property type="entry name" value="NDUFA12"/>
</dbReference>
<sequence length="136" mass="15827">MKSFLLKLFTWWNSQTFGTQFWTWMYGEKVGEDEFGNQYYRTKGGKIDPTLLFERRWVIYNGYAEASTVPPSWHGWLHHTVDTPPTEEDYKPRAWQKPHRPNLTGTPGAYRPPGSTLAQGRRPKATGDYKAWSPEG</sequence>
<dbReference type="KEGG" id="ptaw:DW352_07960"/>
<dbReference type="AlphaFoldDB" id="A0A345ZU57"/>